<evidence type="ECO:0000313" key="2">
    <source>
        <dbReference type="Proteomes" id="UP000270185"/>
    </source>
</evidence>
<evidence type="ECO:0000313" key="1">
    <source>
        <dbReference type="EMBL" id="AZI32999.1"/>
    </source>
</evidence>
<name>A0A3G8XIX8_9FLAO</name>
<evidence type="ECO:0008006" key="3">
    <source>
        <dbReference type="Google" id="ProtNLM"/>
    </source>
</evidence>
<reference evidence="2" key="1">
    <citation type="submission" date="2018-11" db="EMBL/GenBank/DDBJ databases">
        <title>Proposal to divide the Flavobacteriaceae and reorganize its genera based on Amino Acid Identity values calculated from whole genome sequences.</title>
        <authorList>
            <person name="Nicholson A.C."/>
            <person name="Gulvik C.A."/>
            <person name="Whitney A.M."/>
            <person name="Humrighouse B.W."/>
            <person name="Bell M."/>
            <person name="Holmes B."/>
            <person name="Steigerwalt A.G."/>
            <person name="Villarma A."/>
            <person name="Sheth M."/>
            <person name="Batra D."/>
            <person name="Pryor J."/>
            <person name="Bernardet J.-F."/>
            <person name="Hugo C."/>
            <person name="Kampfer P."/>
            <person name="Newman J.D."/>
            <person name="McQuiston J.R."/>
        </authorList>
    </citation>
    <scope>NUCLEOTIDE SEQUENCE [LARGE SCALE GENOMIC DNA]</scope>
    <source>
        <strain evidence="2">G0081</strain>
    </source>
</reference>
<dbReference type="Gene3D" id="3.40.50.1820">
    <property type="entry name" value="alpha/beta hydrolase"/>
    <property type="match status" value="1"/>
</dbReference>
<dbReference type="Proteomes" id="UP000270185">
    <property type="component" value="Chromosome"/>
</dbReference>
<dbReference type="EMBL" id="CP034159">
    <property type="protein sequence ID" value="AZI32999.1"/>
    <property type="molecule type" value="Genomic_DNA"/>
</dbReference>
<sequence>MNNKKLLYIHGLGSDRNSRKFLHLKDYFKDQFQYNFVEWNNDSDISGLLDTAEKWLNSEPEDQIVLVGDSTGANFAYQLRERLKANTIKPILVLTSPLLNIANRTSDFEFPKNILPQLWKIENPEDALIIATQQDEVLNQIPLFEKSLNNVNLIAVDDSHRLLKFENYLADIENYIQSKS</sequence>
<protein>
    <recommendedName>
        <fullName evidence="3">Alpha/beta hydrolase</fullName>
    </recommendedName>
</protein>
<dbReference type="RefSeq" id="WP_125024005.1">
    <property type="nucleotide sequence ID" value="NZ_CP034159.1"/>
</dbReference>
<dbReference type="KEGG" id="ccas:EIB73_07350"/>
<dbReference type="AlphaFoldDB" id="A0A3G8XIX8"/>
<dbReference type="OrthoDB" id="1432155at2"/>
<keyword evidence="2" id="KW-1185">Reference proteome</keyword>
<gene>
    <name evidence="1" type="ORF">EIB73_07350</name>
</gene>
<accession>A0A3G8XIX8</accession>
<proteinExistence type="predicted"/>
<organism evidence="1 2">
    <name type="scientific">Kaistella carnis</name>
    <dbReference type="NCBI Taxonomy" id="1241979"/>
    <lineage>
        <taxon>Bacteria</taxon>
        <taxon>Pseudomonadati</taxon>
        <taxon>Bacteroidota</taxon>
        <taxon>Flavobacteriia</taxon>
        <taxon>Flavobacteriales</taxon>
        <taxon>Weeksellaceae</taxon>
        <taxon>Chryseobacterium group</taxon>
        <taxon>Kaistella</taxon>
    </lineage>
</organism>
<dbReference type="InterPro" id="IPR029058">
    <property type="entry name" value="AB_hydrolase_fold"/>
</dbReference>
<dbReference type="InterPro" id="IPR008886">
    <property type="entry name" value="UPF0227/Esterase_YqiA"/>
</dbReference>
<dbReference type="SUPFAM" id="SSF53474">
    <property type="entry name" value="alpha/beta-Hydrolases"/>
    <property type="match status" value="1"/>
</dbReference>
<dbReference type="Pfam" id="PF05728">
    <property type="entry name" value="UPF0227"/>
    <property type="match status" value="1"/>
</dbReference>